<reference evidence="1 2" key="1">
    <citation type="submission" date="2016-09" db="EMBL/GenBank/DDBJ databases">
        <authorList>
            <person name="Capua I."/>
            <person name="De Benedictis P."/>
            <person name="Joannis T."/>
            <person name="Lombin L.H."/>
            <person name="Cattoli G."/>
        </authorList>
    </citation>
    <scope>NUCLEOTIDE SEQUENCE [LARGE SCALE GENOMIC DNA]</scope>
    <source>
        <strain evidence="1 2">IMI 309357</strain>
    </source>
</reference>
<keyword evidence="2" id="KW-1185">Reference proteome</keyword>
<dbReference type="EMBL" id="MJBS01000008">
    <property type="protein sequence ID" value="OHF03143.1"/>
    <property type="molecule type" value="Genomic_DNA"/>
</dbReference>
<gene>
    <name evidence="1" type="ORF">CORC01_01527</name>
</gene>
<name>A0A1G4BPC0_9PEZI</name>
<organism evidence="1 2">
    <name type="scientific">Colletotrichum orchidophilum</name>
    <dbReference type="NCBI Taxonomy" id="1209926"/>
    <lineage>
        <taxon>Eukaryota</taxon>
        <taxon>Fungi</taxon>
        <taxon>Dikarya</taxon>
        <taxon>Ascomycota</taxon>
        <taxon>Pezizomycotina</taxon>
        <taxon>Sordariomycetes</taxon>
        <taxon>Hypocreomycetidae</taxon>
        <taxon>Glomerellales</taxon>
        <taxon>Glomerellaceae</taxon>
        <taxon>Colletotrichum</taxon>
    </lineage>
</organism>
<sequence>MTHRVTCRGSLNVHQETDKCINSGDFIRQCRIKNPRPTASVFNASACHRRVATGR</sequence>
<proteinExistence type="predicted"/>
<protein>
    <submittedName>
        <fullName evidence="1">Uncharacterized protein</fullName>
    </submittedName>
</protein>
<dbReference type="GeneID" id="34554691"/>
<dbReference type="Proteomes" id="UP000176998">
    <property type="component" value="Unassembled WGS sequence"/>
</dbReference>
<dbReference type="RefSeq" id="XP_022480280.1">
    <property type="nucleotide sequence ID" value="XM_022613181.1"/>
</dbReference>
<comment type="caution">
    <text evidence="1">The sequence shown here is derived from an EMBL/GenBank/DDBJ whole genome shotgun (WGS) entry which is preliminary data.</text>
</comment>
<evidence type="ECO:0000313" key="1">
    <source>
        <dbReference type="EMBL" id="OHF03143.1"/>
    </source>
</evidence>
<accession>A0A1G4BPC0</accession>
<evidence type="ECO:0000313" key="2">
    <source>
        <dbReference type="Proteomes" id="UP000176998"/>
    </source>
</evidence>
<dbReference type="AlphaFoldDB" id="A0A1G4BPC0"/>